<sequence>MKIQTLFIWVTRLWLFLLPLQTHYVLQSETLEAHLWPFGEISLYLLDILLVVVIFVALLARKSWRAVPLSSIVGFVIFVALLAVSVFVNHDAKNTWVLFLRFLEGFFLLAILAVIPDKTRFLGIFFIAGIFGASFFGVWQFIAQYVPGSSYVGVAEQIPSVAGVSVLLSSIGRYMRAYGTFSHPNIFGGYLASASLFLFALVLRRKENFITHGHNIKAFVRQHGWVVASVILFAALAFSFSRSAWLGLACGLVVLAAVTIQRNYRHELRLWVFAALIPIIFLTTNVSVFSPLITERVLVRESVEQVSLQDRHRSIVDGVDIIKSHWAEGIGLGRSTYYIQAQGEGKLYWWEIQPPHNIFLLLAGEASIFTAIAFLWVLLFLSRDAYIAIKSQRRSRFPLSALGLSFVVLIVVIGLFDHYLVTLPAGIFLLFTLLGFSVRTSIEENT</sequence>
<feature type="transmembrane region" description="Helical" evidence="5">
    <location>
        <begin position="224"/>
        <end position="240"/>
    </location>
</feature>
<evidence type="ECO:0000313" key="8">
    <source>
        <dbReference type="Proteomes" id="UP000228711"/>
    </source>
</evidence>
<protein>
    <recommendedName>
        <fullName evidence="6">O-antigen ligase-related domain-containing protein</fullName>
    </recommendedName>
</protein>
<proteinExistence type="predicted"/>
<evidence type="ECO:0000256" key="5">
    <source>
        <dbReference type="SAM" id="Phobius"/>
    </source>
</evidence>
<feature type="transmembrane region" description="Helical" evidence="5">
    <location>
        <begin position="358"/>
        <end position="381"/>
    </location>
</feature>
<feature type="transmembrane region" description="Helical" evidence="5">
    <location>
        <begin position="271"/>
        <end position="293"/>
    </location>
</feature>
<feature type="transmembrane region" description="Helical" evidence="5">
    <location>
        <begin position="246"/>
        <end position="264"/>
    </location>
</feature>
<evidence type="ECO:0000256" key="3">
    <source>
        <dbReference type="ARBA" id="ARBA00022989"/>
    </source>
</evidence>
<feature type="transmembrane region" description="Helical" evidence="5">
    <location>
        <begin position="96"/>
        <end position="115"/>
    </location>
</feature>
<dbReference type="Pfam" id="PF04932">
    <property type="entry name" value="Wzy_C"/>
    <property type="match status" value="1"/>
</dbReference>
<evidence type="ECO:0000259" key="6">
    <source>
        <dbReference type="Pfam" id="PF04932"/>
    </source>
</evidence>
<gene>
    <name evidence="7" type="ORF">COT25_03130</name>
</gene>
<feature type="transmembrane region" description="Helical" evidence="5">
    <location>
        <begin position="72"/>
        <end position="90"/>
    </location>
</feature>
<evidence type="ECO:0000256" key="2">
    <source>
        <dbReference type="ARBA" id="ARBA00022692"/>
    </source>
</evidence>
<keyword evidence="2 5" id="KW-0812">Transmembrane</keyword>
<feature type="transmembrane region" description="Helical" evidence="5">
    <location>
        <begin position="397"/>
        <end position="416"/>
    </location>
</feature>
<feature type="domain" description="O-antigen ligase-related" evidence="6">
    <location>
        <begin position="228"/>
        <end position="374"/>
    </location>
</feature>
<feature type="transmembrane region" description="Helical" evidence="5">
    <location>
        <begin position="43"/>
        <end position="60"/>
    </location>
</feature>
<dbReference type="PANTHER" id="PTHR37422">
    <property type="entry name" value="TEICHURONIC ACID BIOSYNTHESIS PROTEIN TUAE"/>
    <property type="match status" value="1"/>
</dbReference>
<organism evidence="7 8">
    <name type="scientific">Candidatus Kerfeldbacteria bacterium CG08_land_8_20_14_0_20_42_7</name>
    <dbReference type="NCBI Taxonomy" id="2014245"/>
    <lineage>
        <taxon>Bacteria</taxon>
        <taxon>Candidatus Kerfeldiibacteriota</taxon>
    </lineage>
</organism>
<reference evidence="8" key="1">
    <citation type="submission" date="2017-09" db="EMBL/GenBank/DDBJ databases">
        <title>Depth-based differentiation of microbial function through sediment-hosted aquifers and enrichment of novel symbionts in the deep terrestrial subsurface.</title>
        <authorList>
            <person name="Probst A.J."/>
            <person name="Ladd B."/>
            <person name="Jarett J.K."/>
            <person name="Geller-Mcgrath D.E."/>
            <person name="Sieber C.M.K."/>
            <person name="Emerson J.B."/>
            <person name="Anantharaman K."/>
            <person name="Thomas B.C."/>
            <person name="Malmstrom R."/>
            <person name="Stieglmeier M."/>
            <person name="Klingl A."/>
            <person name="Woyke T."/>
            <person name="Ryan C.M."/>
            <person name="Banfield J.F."/>
        </authorList>
    </citation>
    <scope>NUCLEOTIDE SEQUENCE [LARGE SCALE GENOMIC DNA]</scope>
</reference>
<evidence type="ECO:0000256" key="4">
    <source>
        <dbReference type="ARBA" id="ARBA00023136"/>
    </source>
</evidence>
<keyword evidence="4 5" id="KW-0472">Membrane</keyword>
<dbReference type="AlphaFoldDB" id="A0A2H0YSG6"/>
<dbReference type="InterPro" id="IPR007016">
    <property type="entry name" value="O-antigen_ligase-rel_domated"/>
</dbReference>
<feature type="transmembrane region" description="Helical" evidence="5">
    <location>
        <begin position="122"/>
        <end position="142"/>
    </location>
</feature>
<dbReference type="InterPro" id="IPR051533">
    <property type="entry name" value="WaaL-like"/>
</dbReference>
<accession>A0A2H0YSG6</accession>
<dbReference type="GO" id="GO:0016020">
    <property type="term" value="C:membrane"/>
    <property type="evidence" value="ECO:0007669"/>
    <property type="project" value="UniProtKB-SubCell"/>
</dbReference>
<comment type="subcellular location">
    <subcellularLocation>
        <location evidence="1">Membrane</location>
        <topology evidence="1">Multi-pass membrane protein</topology>
    </subcellularLocation>
</comment>
<comment type="caution">
    <text evidence="7">The sequence shown here is derived from an EMBL/GenBank/DDBJ whole genome shotgun (WGS) entry which is preliminary data.</text>
</comment>
<feature type="transmembrane region" description="Helical" evidence="5">
    <location>
        <begin position="422"/>
        <end position="442"/>
    </location>
</feature>
<evidence type="ECO:0000256" key="1">
    <source>
        <dbReference type="ARBA" id="ARBA00004141"/>
    </source>
</evidence>
<keyword evidence="3 5" id="KW-1133">Transmembrane helix</keyword>
<dbReference type="Proteomes" id="UP000228711">
    <property type="component" value="Unassembled WGS sequence"/>
</dbReference>
<dbReference type="PANTHER" id="PTHR37422:SF23">
    <property type="entry name" value="TEICHURONIC ACID BIOSYNTHESIS PROTEIN TUAE"/>
    <property type="match status" value="1"/>
</dbReference>
<dbReference type="EMBL" id="PEXV01000105">
    <property type="protein sequence ID" value="PIS41435.1"/>
    <property type="molecule type" value="Genomic_DNA"/>
</dbReference>
<feature type="transmembrane region" description="Helical" evidence="5">
    <location>
        <begin position="186"/>
        <end position="203"/>
    </location>
</feature>
<evidence type="ECO:0000313" key="7">
    <source>
        <dbReference type="EMBL" id="PIS41435.1"/>
    </source>
</evidence>
<name>A0A2H0YSG6_9BACT</name>